<keyword evidence="4 9" id="KW-0812">Transmembrane</keyword>
<evidence type="ECO:0000256" key="5">
    <source>
        <dbReference type="ARBA" id="ARBA00022729"/>
    </source>
</evidence>
<comment type="similarity">
    <text evidence="9 11">Belongs to the TonB-dependent receptor family.</text>
</comment>
<dbReference type="Pfam" id="PF00593">
    <property type="entry name" value="TonB_dep_Rec_b-barrel"/>
    <property type="match status" value="1"/>
</dbReference>
<dbReference type="STRING" id="1123272.SAMN02745824_1394"/>
<keyword evidence="3 9" id="KW-1134">Transmembrane beta strand</keyword>
<evidence type="ECO:0000256" key="4">
    <source>
        <dbReference type="ARBA" id="ARBA00022692"/>
    </source>
</evidence>
<evidence type="ECO:0000259" key="13">
    <source>
        <dbReference type="Pfam" id="PF00593"/>
    </source>
</evidence>
<dbReference type="Gene3D" id="2.170.130.10">
    <property type="entry name" value="TonB-dependent receptor, plug domain"/>
    <property type="match status" value="1"/>
</dbReference>
<evidence type="ECO:0000256" key="10">
    <source>
        <dbReference type="PROSITE-ProRule" id="PRU10144"/>
    </source>
</evidence>
<feature type="signal peptide" evidence="12">
    <location>
        <begin position="1"/>
        <end position="29"/>
    </location>
</feature>
<evidence type="ECO:0000259" key="14">
    <source>
        <dbReference type="Pfam" id="PF07715"/>
    </source>
</evidence>
<evidence type="ECO:0000256" key="1">
    <source>
        <dbReference type="ARBA" id="ARBA00004571"/>
    </source>
</evidence>
<dbReference type="PANTHER" id="PTHR47234">
    <property type="match status" value="1"/>
</dbReference>
<dbReference type="Gene3D" id="2.40.170.20">
    <property type="entry name" value="TonB-dependent receptor, beta-barrel domain"/>
    <property type="match status" value="1"/>
</dbReference>
<keyword evidence="5 12" id="KW-0732">Signal</keyword>
<dbReference type="AlphaFoldDB" id="A0A1N6D184"/>
<organism evidence="15 16">
    <name type="scientific">Parasphingorhabdus marina DSM 22363</name>
    <dbReference type="NCBI Taxonomy" id="1123272"/>
    <lineage>
        <taxon>Bacteria</taxon>
        <taxon>Pseudomonadati</taxon>
        <taxon>Pseudomonadota</taxon>
        <taxon>Alphaproteobacteria</taxon>
        <taxon>Sphingomonadales</taxon>
        <taxon>Sphingomonadaceae</taxon>
        <taxon>Parasphingorhabdus</taxon>
    </lineage>
</organism>
<feature type="domain" description="TonB-dependent receptor plug" evidence="14">
    <location>
        <begin position="63"/>
        <end position="176"/>
    </location>
</feature>
<dbReference type="SUPFAM" id="SSF56935">
    <property type="entry name" value="Porins"/>
    <property type="match status" value="1"/>
</dbReference>
<dbReference type="InterPro" id="IPR037066">
    <property type="entry name" value="Plug_dom_sf"/>
</dbReference>
<dbReference type="InterPro" id="IPR012910">
    <property type="entry name" value="Plug_dom"/>
</dbReference>
<dbReference type="EMBL" id="FSQW01000001">
    <property type="protein sequence ID" value="SIN64456.1"/>
    <property type="molecule type" value="Genomic_DNA"/>
</dbReference>
<dbReference type="Proteomes" id="UP000185192">
    <property type="component" value="Unassembled WGS sequence"/>
</dbReference>
<dbReference type="InterPro" id="IPR036942">
    <property type="entry name" value="Beta-barrel_TonB_sf"/>
</dbReference>
<dbReference type="RefSeq" id="WP_074204312.1">
    <property type="nucleotide sequence ID" value="NZ_FSQW01000001.1"/>
</dbReference>
<accession>A0A1N6D184</accession>
<evidence type="ECO:0000256" key="2">
    <source>
        <dbReference type="ARBA" id="ARBA00022448"/>
    </source>
</evidence>
<evidence type="ECO:0000256" key="3">
    <source>
        <dbReference type="ARBA" id="ARBA00022452"/>
    </source>
</evidence>
<sequence length="1053" mass="111548">MKNTRFFTLKSTSAPLALCLALTATPSFAQVAETENQDADATAESAETLIVVTGSRIARPGVESPSPVTVVGNEDIKLQGTTRIEDILNTLPSVAASQAAGLANGADGTATVDLRGLGSTRTLALINGRRIVPGDPSPASGSAADINIIPAAMLKRVEVLTGGASSVYGADAVAGVVNFIIDDDFEGFRIDAQYGVYQHNNNNQFIRPFLDARGFPFPDGNTVDGGTIDATVAFGSRFADDRGHFMIYGGYRRIEAVTQSERDFSACVLQNVAGGANRCGGSATTPNGNILVFDTAVTTGTSTFYTFAPNRGLVPGAGVFNFAPFNHFQRPDERFTAGAFVKYEVSDSFRPYMEFQFMDNQTVAQIAPSGNFGNTLTLNCDNPLMSAEQFAVICDADNLISGFVGTFPAATTAPFNPNPGAPPIDFQDGQGGTYNQGYALTLRRNIEGGPRRSNLGHTTFRGVIGANGDISDVWSYDAYYQYGKVEYSQVYDNEFSIARLTRALDAVTDNRPGSATFGQVVCRSLITAGDTNCVPYDLFAGEGGASQAAVDYLNVSGFQNGETTEQVANISFTGDLTNYGVVFPWAENGVRINVGGEWRQETLELEVDTAFATGDLSGQGGATLPISGSFDVLEFFAETQIPIIENGFIDLLEINAGYRRSHYETSADRTYNTDTFKIGAELAPIPDIRFRAVYNQAVRAPNIQELFRTPAVGLSGSNDPCAGITISATDFGCLAQGLVVGQGVTPNPAGQYNGLLGGNADLQPETAKTWTVGVVLQPDFIPRLSVTVDYFNIEVEDAIRTFGVDAVLNNCVTNASATFTPESCALVNRDAAGSLWLTPGGFTSDLPNNVGSIRTSGIEVAASYSVPVSFGTVSLSMNGTYLDSYEIENGLTNADGSRVSFDCAGLYGPTCSVGGTSNAGAPLPRWRHKARVSLNMDSGIGISAQWRYVGKVTAETVSSFAALNPGGLTDHAGPGTRISSFNYIDAVLSFNLEETFQFRLGINNLFDKEPPLVTSGGGGTPNLCPTGPCNGNTYPATYDALGRYIFAGVTLDF</sequence>
<keyword evidence="7 9" id="KW-0472">Membrane</keyword>
<proteinExistence type="inferred from homology"/>
<feature type="domain" description="TonB-dependent receptor-like beta-barrel" evidence="13">
    <location>
        <begin position="430"/>
        <end position="1005"/>
    </location>
</feature>
<dbReference type="InterPro" id="IPR000531">
    <property type="entry name" value="Beta-barrel_TonB"/>
</dbReference>
<feature type="chain" id="PRO_5013156231" evidence="12">
    <location>
        <begin position="30"/>
        <end position="1053"/>
    </location>
</feature>
<dbReference type="InterPro" id="IPR039426">
    <property type="entry name" value="TonB-dep_rcpt-like"/>
</dbReference>
<keyword evidence="8 9" id="KW-0998">Cell outer membrane</keyword>
<evidence type="ECO:0000256" key="11">
    <source>
        <dbReference type="RuleBase" id="RU003357"/>
    </source>
</evidence>
<comment type="subcellular location">
    <subcellularLocation>
        <location evidence="1 9">Cell outer membrane</location>
        <topology evidence="1 9">Multi-pass membrane protein</topology>
    </subcellularLocation>
</comment>
<feature type="short sequence motif" description="TonB C-terminal box" evidence="10">
    <location>
        <begin position="1036"/>
        <end position="1053"/>
    </location>
</feature>
<evidence type="ECO:0000256" key="9">
    <source>
        <dbReference type="PROSITE-ProRule" id="PRU01360"/>
    </source>
</evidence>
<dbReference type="PROSITE" id="PS01156">
    <property type="entry name" value="TONB_DEPENDENT_REC_2"/>
    <property type="match status" value="1"/>
</dbReference>
<keyword evidence="16" id="KW-1185">Reference proteome</keyword>
<evidence type="ECO:0000256" key="12">
    <source>
        <dbReference type="SAM" id="SignalP"/>
    </source>
</evidence>
<evidence type="ECO:0000313" key="15">
    <source>
        <dbReference type="EMBL" id="SIN64456.1"/>
    </source>
</evidence>
<keyword evidence="2 9" id="KW-0813">Transport</keyword>
<evidence type="ECO:0000256" key="8">
    <source>
        <dbReference type="ARBA" id="ARBA00023237"/>
    </source>
</evidence>
<name>A0A1N6D184_9SPHN</name>
<evidence type="ECO:0000313" key="16">
    <source>
        <dbReference type="Proteomes" id="UP000185192"/>
    </source>
</evidence>
<dbReference type="PROSITE" id="PS52016">
    <property type="entry name" value="TONB_DEPENDENT_REC_3"/>
    <property type="match status" value="1"/>
</dbReference>
<keyword evidence="15" id="KW-0675">Receptor</keyword>
<gene>
    <name evidence="15" type="ORF">SAMN02745824_1394</name>
</gene>
<evidence type="ECO:0000256" key="6">
    <source>
        <dbReference type="ARBA" id="ARBA00023077"/>
    </source>
</evidence>
<dbReference type="OrthoDB" id="7051241at2"/>
<dbReference type="InterPro" id="IPR010917">
    <property type="entry name" value="TonB_rcpt_CS"/>
</dbReference>
<protein>
    <submittedName>
        <fullName evidence="15">TonB-dependent Receptor Plug Domain</fullName>
    </submittedName>
</protein>
<dbReference type="GO" id="GO:0009279">
    <property type="term" value="C:cell outer membrane"/>
    <property type="evidence" value="ECO:0007669"/>
    <property type="project" value="UniProtKB-SubCell"/>
</dbReference>
<dbReference type="Pfam" id="PF07715">
    <property type="entry name" value="Plug"/>
    <property type="match status" value="1"/>
</dbReference>
<keyword evidence="6 11" id="KW-0798">TonB box</keyword>
<reference evidence="16" key="1">
    <citation type="submission" date="2016-11" db="EMBL/GenBank/DDBJ databases">
        <authorList>
            <person name="Varghese N."/>
            <person name="Submissions S."/>
        </authorList>
    </citation>
    <scope>NUCLEOTIDE SEQUENCE [LARGE SCALE GENOMIC DNA]</scope>
    <source>
        <strain evidence="16">DSM 22363</strain>
    </source>
</reference>
<dbReference type="PANTHER" id="PTHR47234:SF2">
    <property type="entry name" value="TONB-DEPENDENT RECEPTOR"/>
    <property type="match status" value="1"/>
</dbReference>
<evidence type="ECO:0000256" key="7">
    <source>
        <dbReference type="ARBA" id="ARBA00023136"/>
    </source>
</evidence>